<dbReference type="KEGG" id="bvi:Bcep1808_7451"/>
<protein>
    <recommendedName>
        <fullName evidence="1">ParE-like toxin domain-containing protein</fullName>
    </recommendedName>
</protein>
<reference evidence="2 3" key="1">
    <citation type="submission" date="2007-03" db="EMBL/GenBank/DDBJ databases">
        <title>Complete sequence of plasmid pBVIE03 of Burkholderia vietnamiensis G4.</title>
        <authorList>
            <consortium name="US DOE Joint Genome Institute"/>
            <person name="Copeland A."/>
            <person name="Lucas S."/>
            <person name="Lapidus A."/>
            <person name="Barry K."/>
            <person name="Detter J.C."/>
            <person name="Glavina del Rio T."/>
            <person name="Hammon N."/>
            <person name="Israni S."/>
            <person name="Dalin E."/>
            <person name="Tice H."/>
            <person name="Pitluck S."/>
            <person name="Chain P."/>
            <person name="Malfatti S."/>
            <person name="Shin M."/>
            <person name="Vergez L."/>
            <person name="Schmutz J."/>
            <person name="Larimer F."/>
            <person name="Land M."/>
            <person name="Hauser L."/>
            <person name="Kyrpides N."/>
            <person name="Tiedje J."/>
            <person name="Richardson P."/>
        </authorList>
    </citation>
    <scope>NUCLEOTIDE SEQUENCE [LARGE SCALE GENOMIC DNA]</scope>
    <source>
        <strain evidence="3">G4 / LMG 22486</strain>
        <plasmid evidence="2 3">pBVIE03</plasmid>
    </source>
</reference>
<dbReference type="HOGENOM" id="CLU_2128854_0_0_4"/>
<proteinExistence type="predicted"/>
<dbReference type="Proteomes" id="UP000002287">
    <property type="component" value="Plasmid pBVIE03"/>
</dbReference>
<geneLocation type="plasmid" evidence="2 3">
    <name>pBVIE03</name>
</geneLocation>
<evidence type="ECO:0000259" key="1">
    <source>
        <dbReference type="Pfam" id="PF24732"/>
    </source>
</evidence>
<evidence type="ECO:0000313" key="3">
    <source>
        <dbReference type="Proteomes" id="UP000002287"/>
    </source>
</evidence>
<feature type="domain" description="ParE-like toxin" evidence="1">
    <location>
        <begin position="48"/>
        <end position="110"/>
    </location>
</feature>
<dbReference type="InterPro" id="IPR056925">
    <property type="entry name" value="ParE-like"/>
</dbReference>
<dbReference type="Pfam" id="PF24732">
    <property type="entry name" value="ParE_like"/>
    <property type="match status" value="1"/>
</dbReference>
<sequence length="113" mass="12039">MQQGSEVVRCRKASSRGDTVGAAAERARLKASVAGAAIDLSAAAHLPAVLRRALKVLKRLEEGAHPLSLGAQILVRRGGDFSVPIGYSYRLLVDACTLRPTLFISHETYNGLV</sequence>
<keyword evidence="2" id="KW-0614">Plasmid</keyword>
<name>A4JVM5_BURVG</name>
<gene>
    <name evidence="2" type="ordered locus">Bcep1808_7451</name>
</gene>
<dbReference type="EMBL" id="CP000619">
    <property type="protein sequence ID" value="ABO60328.1"/>
    <property type="molecule type" value="Genomic_DNA"/>
</dbReference>
<accession>A4JVM5</accession>
<dbReference type="AlphaFoldDB" id="A4JVM5"/>
<organism evidence="2 3">
    <name type="scientific">Burkholderia vietnamiensis (strain G4 / LMG 22486)</name>
    <name type="common">Burkholderia cepacia (strain R1808)</name>
    <dbReference type="NCBI Taxonomy" id="269482"/>
    <lineage>
        <taxon>Bacteria</taxon>
        <taxon>Pseudomonadati</taxon>
        <taxon>Pseudomonadota</taxon>
        <taxon>Betaproteobacteria</taxon>
        <taxon>Burkholderiales</taxon>
        <taxon>Burkholderiaceae</taxon>
        <taxon>Burkholderia</taxon>
        <taxon>Burkholderia cepacia complex</taxon>
    </lineage>
</organism>
<evidence type="ECO:0000313" key="2">
    <source>
        <dbReference type="EMBL" id="ABO60328.1"/>
    </source>
</evidence>